<protein>
    <submittedName>
        <fullName evidence="2">Uncharacterized protein</fullName>
    </submittedName>
</protein>
<organism evidence="2 3">
    <name type="scientific">Trematosphaeria pertusa</name>
    <dbReference type="NCBI Taxonomy" id="390896"/>
    <lineage>
        <taxon>Eukaryota</taxon>
        <taxon>Fungi</taxon>
        <taxon>Dikarya</taxon>
        <taxon>Ascomycota</taxon>
        <taxon>Pezizomycotina</taxon>
        <taxon>Dothideomycetes</taxon>
        <taxon>Pleosporomycetidae</taxon>
        <taxon>Pleosporales</taxon>
        <taxon>Massarineae</taxon>
        <taxon>Trematosphaeriaceae</taxon>
        <taxon>Trematosphaeria</taxon>
    </lineage>
</organism>
<feature type="signal peptide" evidence="1">
    <location>
        <begin position="1"/>
        <end position="18"/>
    </location>
</feature>
<evidence type="ECO:0000313" key="2">
    <source>
        <dbReference type="EMBL" id="KAF2252215.1"/>
    </source>
</evidence>
<feature type="chain" id="PRO_5025431124" evidence="1">
    <location>
        <begin position="19"/>
        <end position="141"/>
    </location>
</feature>
<proteinExistence type="predicted"/>
<keyword evidence="1" id="KW-0732">Signal</keyword>
<sequence length="141" mass="14798">MHLTLLLLGLLSPILATALPTILANPIGTVYADQNFQGLATQLFDTHGTCATFESGGVKNPTLIHSLSISAPIKCTLFTQPECIPGATAPVVAVNGPTKVKNFLPSQDRVSPPGWLFMSYKCGAVATEMDGESEVEGKEGV</sequence>
<dbReference type="AlphaFoldDB" id="A0A6A6INV8"/>
<dbReference type="GeneID" id="54586309"/>
<reference evidence="2" key="1">
    <citation type="journal article" date="2020" name="Stud. Mycol.">
        <title>101 Dothideomycetes genomes: a test case for predicting lifestyles and emergence of pathogens.</title>
        <authorList>
            <person name="Haridas S."/>
            <person name="Albert R."/>
            <person name="Binder M."/>
            <person name="Bloem J."/>
            <person name="Labutti K."/>
            <person name="Salamov A."/>
            <person name="Andreopoulos B."/>
            <person name="Baker S."/>
            <person name="Barry K."/>
            <person name="Bills G."/>
            <person name="Bluhm B."/>
            <person name="Cannon C."/>
            <person name="Castanera R."/>
            <person name="Culley D."/>
            <person name="Daum C."/>
            <person name="Ezra D."/>
            <person name="Gonzalez J."/>
            <person name="Henrissat B."/>
            <person name="Kuo A."/>
            <person name="Liang C."/>
            <person name="Lipzen A."/>
            <person name="Lutzoni F."/>
            <person name="Magnuson J."/>
            <person name="Mondo S."/>
            <person name="Nolan M."/>
            <person name="Ohm R."/>
            <person name="Pangilinan J."/>
            <person name="Park H.-J."/>
            <person name="Ramirez L."/>
            <person name="Alfaro M."/>
            <person name="Sun H."/>
            <person name="Tritt A."/>
            <person name="Yoshinaga Y."/>
            <person name="Zwiers L.-H."/>
            <person name="Turgeon B."/>
            <person name="Goodwin S."/>
            <person name="Spatafora J."/>
            <person name="Crous P."/>
            <person name="Grigoriev I."/>
        </authorList>
    </citation>
    <scope>NUCLEOTIDE SEQUENCE</scope>
    <source>
        <strain evidence="2">CBS 122368</strain>
    </source>
</reference>
<evidence type="ECO:0000313" key="3">
    <source>
        <dbReference type="Proteomes" id="UP000800094"/>
    </source>
</evidence>
<accession>A0A6A6INV8</accession>
<evidence type="ECO:0000256" key="1">
    <source>
        <dbReference type="SAM" id="SignalP"/>
    </source>
</evidence>
<dbReference type="EMBL" id="ML987192">
    <property type="protein sequence ID" value="KAF2252215.1"/>
    <property type="molecule type" value="Genomic_DNA"/>
</dbReference>
<dbReference type="RefSeq" id="XP_033687219.1">
    <property type="nucleotide sequence ID" value="XM_033832979.1"/>
</dbReference>
<dbReference type="Proteomes" id="UP000800094">
    <property type="component" value="Unassembled WGS sequence"/>
</dbReference>
<gene>
    <name evidence="2" type="ORF">BU26DRAFT_561969</name>
</gene>
<keyword evidence="3" id="KW-1185">Reference proteome</keyword>
<name>A0A6A6INV8_9PLEO</name>